<reference evidence="10" key="1">
    <citation type="submission" date="2016-10" db="EMBL/GenBank/DDBJ databases">
        <authorList>
            <person name="Varghese N."/>
            <person name="Submissions S."/>
        </authorList>
    </citation>
    <scope>NUCLEOTIDE SEQUENCE [LARGE SCALE GENOMIC DNA]</scope>
    <source>
        <strain evidence="10">DSM 14807</strain>
    </source>
</reference>
<feature type="domain" description="Beta galactosidase small chain/" evidence="8">
    <location>
        <begin position="3"/>
        <end position="178"/>
    </location>
</feature>
<evidence type="ECO:0000313" key="9">
    <source>
        <dbReference type="EMBL" id="SFV34056.1"/>
    </source>
</evidence>
<dbReference type="EC" id="3.2.1.23" evidence="4"/>
<comment type="catalytic activity">
    <reaction evidence="1">
        <text>Hydrolysis of terminal non-reducing beta-D-galactose residues in beta-D-galactosides.</text>
        <dbReference type="EC" id="3.2.1.23"/>
    </reaction>
</comment>
<keyword evidence="6" id="KW-0106">Calcium</keyword>
<dbReference type="EMBL" id="FPCJ01000001">
    <property type="protein sequence ID" value="SFV34056.1"/>
    <property type="molecule type" value="Genomic_DNA"/>
</dbReference>
<keyword evidence="7" id="KW-0326">Glycosidase</keyword>
<dbReference type="STRING" id="1393122.SAMN05660895_1890"/>
<dbReference type="InterPro" id="IPR004199">
    <property type="entry name" value="B-gal_small/dom_5"/>
</dbReference>
<dbReference type="GO" id="GO:0009341">
    <property type="term" value="C:beta-galactosidase complex"/>
    <property type="evidence" value="ECO:0007669"/>
    <property type="project" value="InterPro"/>
</dbReference>
<evidence type="ECO:0000256" key="2">
    <source>
        <dbReference type="ARBA" id="ARBA00001913"/>
    </source>
</evidence>
<evidence type="ECO:0000313" key="10">
    <source>
        <dbReference type="Proteomes" id="UP000199537"/>
    </source>
</evidence>
<dbReference type="Proteomes" id="UP000199537">
    <property type="component" value="Unassembled WGS sequence"/>
</dbReference>
<dbReference type="RefSeq" id="WP_092460083.1">
    <property type="nucleotide sequence ID" value="NZ_FPCJ01000001.1"/>
</dbReference>
<evidence type="ECO:0000259" key="8">
    <source>
        <dbReference type="SMART" id="SM01038"/>
    </source>
</evidence>
<dbReference type="InterPro" id="IPR014718">
    <property type="entry name" value="GH-type_carb-bd"/>
</dbReference>
<keyword evidence="10" id="KW-1185">Reference proteome</keyword>
<proteinExistence type="predicted"/>
<evidence type="ECO:0000256" key="3">
    <source>
        <dbReference type="ARBA" id="ARBA00011245"/>
    </source>
</evidence>
<dbReference type="GO" id="GO:0004565">
    <property type="term" value="F:beta-galactosidase activity"/>
    <property type="evidence" value="ECO:0007669"/>
    <property type="project" value="UniProtKB-EC"/>
</dbReference>
<dbReference type="Gene3D" id="2.70.98.10">
    <property type="match status" value="1"/>
</dbReference>
<dbReference type="Pfam" id="PF02929">
    <property type="entry name" value="Bgal_small_N"/>
    <property type="match status" value="1"/>
</dbReference>
<accession>A0A1I7NHN8</accession>
<dbReference type="AlphaFoldDB" id="A0A1I7NHN8"/>
<dbReference type="PANTHER" id="PTHR46323:SF2">
    <property type="entry name" value="BETA-GALACTOSIDASE"/>
    <property type="match status" value="1"/>
</dbReference>
<dbReference type="InterPro" id="IPR011013">
    <property type="entry name" value="Gal_mutarotase_sf_dom"/>
</dbReference>
<dbReference type="InterPro" id="IPR050347">
    <property type="entry name" value="Bact_Beta-galactosidase"/>
</dbReference>
<keyword evidence="5" id="KW-0378">Hydrolase</keyword>
<dbReference type="OrthoDB" id="9801077at2"/>
<protein>
    <recommendedName>
        <fullName evidence="4">beta-galactosidase</fullName>
        <ecNumber evidence="4">3.2.1.23</ecNumber>
    </recommendedName>
</protein>
<name>A0A1I7NHN8_9BACT</name>
<comment type="subunit">
    <text evidence="3">Monomer.</text>
</comment>
<comment type="cofactor">
    <cofactor evidence="2">
        <name>Ca(2+)</name>
        <dbReference type="ChEBI" id="CHEBI:29108"/>
    </cofactor>
</comment>
<evidence type="ECO:0000256" key="4">
    <source>
        <dbReference type="ARBA" id="ARBA00012756"/>
    </source>
</evidence>
<dbReference type="GO" id="GO:0005990">
    <property type="term" value="P:lactose catabolic process"/>
    <property type="evidence" value="ECO:0007669"/>
    <property type="project" value="TreeGrafter"/>
</dbReference>
<dbReference type="SUPFAM" id="SSF74650">
    <property type="entry name" value="Galactose mutarotase-like"/>
    <property type="match status" value="1"/>
</dbReference>
<evidence type="ECO:0000256" key="6">
    <source>
        <dbReference type="ARBA" id="ARBA00022837"/>
    </source>
</evidence>
<evidence type="ECO:0000256" key="1">
    <source>
        <dbReference type="ARBA" id="ARBA00001412"/>
    </source>
</evidence>
<organism evidence="9 10">
    <name type="scientific">Thermoflavifilum thermophilum</name>
    <dbReference type="NCBI Taxonomy" id="1393122"/>
    <lineage>
        <taxon>Bacteria</taxon>
        <taxon>Pseudomonadati</taxon>
        <taxon>Bacteroidota</taxon>
        <taxon>Chitinophagia</taxon>
        <taxon>Chitinophagales</taxon>
        <taxon>Chitinophagaceae</taxon>
        <taxon>Thermoflavifilum</taxon>
    </lineage>
</organism>
<gene>
    <name evidence="9" type="ORF">SAMN05660895_1890</name>
</gene>
<evidence type="ECO:0000256" key="5">
    <source>
        <dbReference type="ARBA" id="ARBA00022801"/>
    </source>
</evidence>
<evidence type="ECO:0000256" key="7">
    <source>
        <dbReference type="ARBA" id="ARBA00023295"/>
    </source>
</evidence>
<sequence length="192" mass="22520">MNGEGVISVRQDFYADTSRNVPMMFKYGMQMVFPEQFHHMQWYGRDPDENYWDRKDAAFVGLYTLPVRAQFHPYIRPQETANKTDVRWVQLKDDDGNGIWMAGDTLLNVEARHFLDEDLDEGLEKNNRHAGELKPRQMTVFSIDLQQTGVGGIDSWGAWPLPQYRLNYQNYHYQFLIKPIIQHLSAAISVYK</sequence>
<dbReference type="SMART" id="SM01038">
    <property type="entry name" value="Bgal_small_N"/>
    <property type="match status" value="1"/>
</dbReference>
<dbReference type="PANTHER" id="PTHR46323">
    <property type="entry name" value="BETA-GALACTOSIDASE"/>
    <property type="match status" value="1"/>
</dbReference>
<dbReference type="GO" id="GO:0030246">
    <property type="term" value="F:carbohydrate binding"/>
    <property type="evidence" value="ECO:0007669"/>
    <property type="project" value="InterPro"/>
</dbReference>